<dbReference type="EMBL" id="JACCGK010000046">
    <property type="protein sequence ID" value="NYT75356.1"/>
    <property type="molecule type" value="Genomic_DNA"/>
</dbReference>
<dbReference type="InterPro" id="IPR010998">
    <property type="entry name" value="Integrase_recombinase_N"/>
</dbReference>
<dbReference type="Proteomes" id="UP000520876">
    <property type="component" value="Unassembled WGS sequence"/>
</dbReference>
<protein>
    <recommendedName>
        <fullName evidence="4">Integrase catalytic domain-containing protein</fullName>
    </recommendedName>
</protein>
<gene>
    <name evidence="2" type="ORF">HZU72_23570</name>
</gene>
<evidence type="ECO:0000313" key="2">
    <source>
        <dbReference type="EMBL" id="NYT75356.1"/>
    </source>
</evidence>
<evidence type="ECO:0000256" key="1">
    <source>
        <dbReference type="ARBA" id="ARBA00023125"/>
    </source>
</evidence>
<keyword evidence="1" id="KW-0238">DNA-binding</keyword>
<name>A0A7Z0NCK1_9GAMM</name>
<reference evidence="2 3" key="1">
    <citation type="submission" date="2020-07" db="EMBL/GenBank/DDBJ databases">
        <title>Halomonas sp. QX-2 draft genome sequence.</title>
        <authorList>
            <person name="Qiu X."/>
        </authorList>
    </citation>
    <scope>NUCLEOTIDE SEQUENCE [LARGE SCALE GENOMIC DNA]</scope>
    <source>
        <strain evidence="2 3">QX-2</strain>
    </source>
</reference>
<evidence type="ECO:0008006" key="4">
    <source>
        <dbReference type="Google" id="ProtNLM"/>
    </source>
</evidence>
<organism evidence="2 3">
    <name type="scientific">Vreelandella sedimenti</name>
    <dbReference type="NCBI Taxonomy" id="2729618"/>
    <lineage>
        <taxon>Bacteria</taxon>
        <taxon>Pseudomonadati</taxon>
        <taxon>Pseudomonadota</taxon>
        <taxon>Gammaproteobacteria</taxon>
        <taxon>Oceanospirillales</taxon>
        <taxon>Halomonadaceae</taxon>
        <taxon>Vreelandella</taxon>
    </lineage>
</organism>
<sequence length="55" mass="6435">MSIRTENTFIYWIHFFIQYNNCRHPSEMGATEVVASWATSPLNPMWQSTPSVLML</sequence>
<dbReference type="Gene3D" id="1.10.150.130">
    <property type="match status" value="1"/>
</dbReference>
<evidence type="ECO:0000313" key="3">
    <source>
        <dbReference type="Proteomes" id="UP000520876"/>
    </source>
</evidence>
<accession>A0A7Z0NCK1</accession>
<keyword evidence="3" id="KW-1185">Reference proteome</keyword>
<comment type="caution">
    <text evidence="2">The sequence shown here is derived from an EMBL/GenBank/DDBJ whole genome shotgun (WGS) entry which is preliminary data.</text>
</comment>
<proteinExistence type="predicted"/>
<dbReference type="AlphaFoldDB" id="A0A7Z0NCK1"/>
<dbReference type="GO" id="GO:0003677">
    <property type="term" value="F:DNA binding"/>
    <property type="evidence" value="ECO:0007669"/>
    <property type="project" value="UniProtKB-KW"/>
</dbReference>